<protein>
    <submittedName>
        <fullName evidence="1">Uncharacterized protein</fullName>
    </submittedName>
</protein>
<accession>A0ABV4CXB2</accession>
<keyword evidence="2" id="KW-1185">Reference proteome</keyword>
<gene>
    <name evidence="1" type="ORF">AAK873_08340</name>
</gene>
<proteinExistence type="predicted"/>
<evidence type="ECO:0000313" key="1">
    <source>
        <dbReference type="EMBL" id="MEY8245622.1"/>
    </source>
</evidence>
<dbReference type="EMBL" id="JBCLPP010000020">
    <property type="protein sequence ID" value="MEY8245622.1"/>
    <property type="molecule type" value="Genomic_DNA"/>
</dbReference>
<reference evidence="1 2" key="1">
    <citation type="submission" date="2024-03" db="EMBL/GenBank/DDBJ databases">
        <title>Mouse gut bacterial collection (mGBC) of GemPharmatech.</title>
        <authorList>
            <person name="He Y."/>
            <person name="Dong L."/>
            <person name="Wu D."/>
            <person name="Gao X."/>
            <person name="Lin Z."/>
        </authorList>
    </citation>
    <scope>NUCLEOTIDE SEQUENCE [LARGE SCALE GENOMIC DNA]</scope>
    <source>
        <strain evidence="1 2">54-13</strain>
    </source>
</reference>
<name>A0ABV4CXB2_9BACT</name>
<dbReference type="RefSeq" id="WP_121700160.1">
    <property type="nucleotide sequence ID" value="NZ_JBCLPP010000020.1"/>
</dbReference>
<comment type="caution">
    <text evidence="1">The sequence shown here is derived from an EMBL/GenBank/DDBJ whole genome shotgun (WGS) entry which is preliminary data.</text>
</comment>
<organism evidence="1 2">
    <name type="scientific">Heminiphilus faecis</name>
    <dbReference type="NCBI Taxonomy" id="2601703"/>
    <lineage>
        <taxon>Bacteria</taxon>
        <taxon>Pseudomonadati</taxon>
        <taxon>Bacteroidota</taxon>
        <taxon>Bacteroidia</taxon>
        <taxon>Bacteroidales</taxon>
        <taxon>Muribaculaceae</taxon>
        <taxon>Heminiphilus</taxon>
    </lineage>
</organism>
<sequence length="60" mass="6693">MSKDKVLAILSTAVVPDTDTLVHKKYLSPSELQAEVMAEEEKGGTRLNVTFSYCCYVRLI</sequence>
<evidence type="ECO:0000313" key="2">
    <source>
        <dbReference type="Proteomes" id="UP001565200"/>
    </source>
</evidence>
<dbReference type="Proteomes" id="UP001565200">
    <property type="component" value="Unassembled WGS sequence"/>
</dbReference>